<comment type="caution">
    <text evidence="2">The sequence shown here is derived from an EMBL/GenBank/DDBJ whole genome shotgun (WGS) entry which is preliminary data.</text>
</comment>
<feature type="coiled-coil region" evidence="1">
    <location>
        <begin position="13"/>
        <end position="40"/>
    </location>
</feature>
<dbReference type="AlphaFoldDB" id="W6JVL4"/>
<dbReference type="EMBL" id="CAJA01000206">
    <property type="protein sequence ID" value="CCH73503.1"/>
    <property type="molecule type" value="Genomic_DNA"/>
</dbReference>
<dbReference type="InterPro" id="IPR007060">
    <property type="entry name" value="FtsL/DivIC"/>
</dbReference>
<keyword evidence="3" id="KW-1185">Reference proteome</keyword>
<evidence type="ECO:0000313" key="3">
    <source>
        <dbReference type="Proteomes" id="UP000035763"/>
    </source>
</evidence>
<accession>W6JVL4</accession>
<dbReference type="Proteomes" id="UP000035763">
    <property type="component" value="Unassembled WGS sequence"/>
</dbReference>
<proteinExistence type="predicted"/>
<evidence type="ECO:0000313" key="2">
    <source>
        <dbReference type="EMBL" id="CCH73503.1"/>
    </source>
</evidence>
<dbReference type="STRING" id="1193182.BN11_2840001"/>
<name>W6JVL4_9MICO</name>
<protein>
    <submittedName>
        <fullName evidence="2">Putative septum formation initiator, divIC</fullName>
    </submittedName>
</protein>
<sequence>MLAFLLGPTLKTYVDQRREISSLQEKVAEQRADVAAMEKEKALWGDKTYVEQQARQRLKFVKVGEKPYTIVDLDEATPAKADPVAEAASRSPWYGQVWESVKVADDPLIPAR</sequence>
<organism evidence="2 3">
    <name type="scientific">Nostocoides australiense Ben110</name>
    <dbReference type="NCBI Taxonomy" id="1193182"/>
    <lineage>
        <taxon>Bacteria</taxon>
        <taxon>Bacillati</taxon>
        <taxon>Actinomycetota</taxon>
        <taxon>Actinomycetes</taxon>
        <taxon>Micrococcales</taxon>
        <taxon>Intrasporangiaceae</taxon>
        <taxon>Nostocoides</taxon>
    </lineage>
</organism>
<keyword evidence="1" id="KW-0175">Coiled coil</keyword>
<dbReference type="Pfam" id="PF04977">
    <property type="entry name" value="DivIC"/>
    <property type="match status" value="1"/>
</dbReference>
<gene>
    <name evidence="2" type="ORF">BN11_2840001</name>
</gene>
<evidence type="ECO:0000256" key="1">
    <source>
        <dbReference type="SAM" id="Coils"/>
    </source>
</evidence>
<reference evidence="2 3" key="1">
    <citation type="journal article" date="2013" name="ISME J.">
        <title>A metabolic model for members of the genus Tetrasphaera involved in enhanced biological phosphorus removal.</title>
        <authorList>
            <person name="Kristiansen R."/>
            <person name="Nguyen H.T.T."/>
            <person name="Saunders A.M."/>
            <person name="Nielsen J.L."/>
            <person name="Wimmer R."/>
            <person name="Le V.Q."/>
            <person name="McIlroy S.J."/>
            <person name="Petrovski S."/>
            <person name="Seviour R.J."/>
            <person name="Calteau A."/>
            <person name="Nielsen K.L."/>
            <person name="Nielsen P.H."/>
        </authorList>
    </citation>
    <scope>NUCLEOTIDE SEQUENCE [LARGE SCALE GENOMIC DNA]</scope>
    <source>
        <strain evidence="2 3">Ben110</strain>
    </source>
</reference>